<reference evidence="2 3" key="1">
    <citation type="journal article" date="2013" name="Stand. Genomic Sci.">
        <title>Genomic Encyclopedia of Type Strains, Phase I: The one thousand microbial genomes (KMG-I) project.</title>
        <authorList>
            <person name="Kyrpides N.C."/>
            <person name="Woyke T."/>
            <person name="Eisen J.A."/>
            <person name="Garrity G."/>
            <person name="Lilburn T.G."/>
            <person name="Beck B.J."/>
            <person name="Whitman W.B."/>
            <person name="Hugenholtz P."/>
            <person name="Klenk H.P."/>
        </authorList>
    </citation>
    <scope>NUCLEOTIDE SEQUENCE [LARGE SCALE GENOMIC DNA]</scope>
    <source>
        <strain evidence="2 3">DSM 13484</strain>
    </source>
</reference>
<dbReference type="Gene3D" id="3.40.50.150">
    <property type="entry name" value="Vaccinia Virus protein VP39"/>
    <property type="match status" value="1"/>
</dbReference>
<dbReference type="InterPro" id="IPR029063">
    <property type="entry name" value="SAM-dependent_MTases_sf"/>
</dbReference>
<dbReference type="AlphaFoldDB" id="A0A562T3V7"/>
<keyword evidence="2" id="KW-0489">Methyltransferase</keyword>
<dbReference type="EMBL" id="VLLG01000003">
    <property type="protein sequence ID" value="TWI88235.1"/>
    <property type="molecule type" value="Genomic_DNA"/>
</dbReference>
<name>A0A562T3V7_CHIJA</name>
<evidence type="ECO:0000259" key="1">
    <source>
        <dbReference type="Pfam" id="PF13847"/>
    </source>
</evidence>
<dbReference type="RefSeq" id="WP_145713294.1">
    <property type="nucleotide sequence ID" value="NZ_BAAAFY010000001.1"/>
</dbReference>
<comment type="caution">
    <text evidence="2">The sequence shown here is derived from an EMBL/GenBank/DDBJ whole genome shotgun (WGS) entry which is preliminary data.</text>
</comment>
<organism evidence="2 3">
    <name type="scientific">Chitinophaga japonensis</name>
    <name type="common">Flexibacter japonensis</name>
    <dbReference type="NCBI Taxonomy" id="104662"/>
    <lineage>
        <taxon>Bacteria</taxon>
        <taxon>Pseudomonadati</taxon>
        <taxon>Bacteroidota</taxon>
        <taxon>Chitinophagia</taxon>
        <taxon>Chitinophagales</taxon>
        <taxon>Chitinophagaceae</taxon>
        <taxon>Chitinophaga</taxon>
    </lineage>
</organism>
<dbReference type="SUPFAM" id="SSF53335">
    <property type="entry name" value="S-adenosyl-L-methionine-dependent methyltransferases"/>
    <property type="match status" value="1"/>
</dbReference>
<dbReference type="InterPro" id="IPR025714">
    <property type="entry name" value="Methyltranfer_dom"/>
</dbReference>
<sequence>MDDLIHQALYFSTNEGFDSLYPDRFRRLSKRHWTPLGVARKAAHFLSSAPAGNKILDIGSGVGKFCLVGGHYFRDRHFYGVEQRPELVRQAEAVRQFTGRDNVTFIHANVTDLDLAAYDHFYFYNAFFENLVEESDRIDNRLDYSEGLYNQYAGYVYRALETKPAGTRLVTFHSLLDEIPPGYRMVYNTMSLLLRCWIKEE</sequence>
<feature type="domain" description="Methyltransferase" evidence="1">
    <location>
        <begin position="52"/>
        <end position="119"/>
    </location>
</feature>
<accession>A0A562T3V7</accession>
<dbReference type="GO" id="GO:0008168">
    <property type="term" value="F:methyltransferase activity"/>
    <property type="evidence" value="ECO:0007669"/>
    <property type="project" value="UniProtKB-KW"/>
</dbReference>
<proteinExistence type="predicted"/>
<evidence type="ECO:0000313" key="3">
    <source>
        <dbReference type="Proteomes" id="UP000316778"/>
    </source>
</evidence>
<gene>
    <name evidence="2" type="ORF">LX66_2318</name>
</gene>
<dbReference type="OrthoDB" id="962475at2"/>
<dbReference type="CDD" id="cd02440">
    <property type="entry name" value="AdoMet_MTases"/>
    <property type="match status" value="1"/>
</dbReference>
<dbReference type="Pfam" id="PF13847">
    <property type="entry name" value="Methyltransf_31"/>
    <property type="match status" value="1"/>
</dbReference>
<evidence type="ECO:0000313" key="2">
    <source>
        <dbReference type="EMBL" id="TWI88235.1"/>
    </source>
</evidence>
<keyword evidence="2" id="KW-0808">Transferase</keyword>
<dbReference type="GO" id="GO:0032259">
    <property type="term" value="P:methylation"/>
    <property type="evidence" value="ECO:0007669"/>
    <property type="project" value="UniProtKB-KW"/>
</dbReference>
<dbReference type="Proteomes" id="UP000316778">
    <property type="component" value="Unassembled WGS sequence"/>
</dbReference>
<protein>
    <submittedName>
        <fullName evidence="2">Methyltransferase family protein</fullName>
    </submittedName>
</protein>
<keyword evidence="3" id="KW-1185">Reference proteome</keyword>